<feature type="compositionally biased region" description="Polar residues" evidence="6">
    <location>
        <begin position="173"/>
        <end position="182"/>
    </location>
</feature>
<keyword evidence="4" id="KW-0804">Transcription</keyword>
<protein>
    <submittedName>
        <fullName evidence="8">Transcription factor bHLH25</fullName>
    </submittedName>
</protein>
<gene>
    <name evidence="8" type="ORF">QJS04_geneDACA015927</name>
</gene>
<evidence type="ECO:0000256" key="3">
    <source>
        <dbReference type="ARBA" id="ARBA00023015"/>
    </source>
</evidence>
<comment type="subcellular location">
    <subcellularLocation>
        <location evidence="1">Nucleus</location>
    </subcellularLocation>
</comment>
<evidence type="ECO:0000313" key="9">
    <source>
        <dbReference type="Proteomes" id="UP001179952"/>
    </source>
</evidence>
<feature type="region of interest" description="Disordered" evidence="6">
    <location>
        <begin position="51"/>
        <end position="74"/>
    </location>
</feature>
<dbReference type="Pfam" id="PF22754">
    <property type="entry name" value="bHLH-TF_ACT-like_plant"/>
    <property type="match status" value="1"/>
</dbReference>
<dbReference type="InterPro" id="IPR052610">
    <property type="entry name" value="bHLH_transcription_regulator"/>
</dbReference>
<feature type="region of interest" description="Disordered" evidence="6">
    <location>
        <begin position="1"/>
        <end position="24"/>
    </location>
</feature>
<evidence type="ECO:0000256" key="1">
    <source>
        <dbReference type="ARBA" id="ARBA00004123"/>
    </source>
</evidence>
<evidence type="ECO:0000256" key="4">
    <source>
        <dbReference type="ARBA" id="ARBA00023163"/>
    </source>
</evidence>
<comment type="caution">
    <text evidence="8">The sequence shown here is derived from an EMBL/GenBank/DDBJ whole genome shotgun (WGS) entry which is preliminary data.</text>
</comment>
<dbReference type="InterPro" id="IPR011598">
    <property type="entry name" value="bHLH_dom"/>
</dbReference>
<dbReference type="PROSITE" id="PS50888">
    <property type="entry name" value="BHLH"/>
    <property type="match status" value="1"/>
</dbReference>
<dbReference type="Pfam" id="PF00010">
    <property type="entry name" value="HLH"/>
    <property type="match status" value="1"/>
</dbReference>
<dbReference type="Proteomes" id="UP001179952">
    <property type="component" value="Unassembled WGS sequence"/>
</dbReference>
<accession>A0AAV9BHM3</accession>
<feature type="region of interest" description="Disordered" evidence="6">
    <location>
        <begin position="163"/>
        <end position="184"/>
    </location>
</feature>
<dbReference type="PANTHER" id="PTHR45959:SF2">
    <property type="entry name" value="BHLH TRANSCRIPTION FACTOR"/>
    <property type="match status" value="1"/>
</dbReference>
<dbReference type="Gene3D" id="4.10.280.10">
    <property type="entry name" value="Helix-loop-helix DNA-binding domain"/>
    <property type="match status" value="1"/>
</dbReference>
<evidence type="ECO:0000256" key="2">
    <source>
        <dbReference type="ARBA" id="ARBA00005510"/>
    </source>
</evidence>
<keyword evidence="5" id="KW-0539">Nucleus</keyword>
<name>A0AAV9BHM3_ACOGR</name>
<comment type="similarity">
    <text evidence="2">Belongs to the bHLH protein family.</text>
</comment>
<dbReference type="EMBL" id="JAUJYN010000003">
    <property type="protein sequence ID" value="KAK1276161.1"/>
    <property type="molecule type" value="Genomic_DNA"/>
</dbReference>
<evidence type="ECO:0000313" key="8">
    <source>
        <dbReference type="EMBL" id="KAK1276161.1"/>
    </source>
</evidence>
<sequence length="361" mass="40019">MEISSTHWLSELGMEEQSMEQRCDGGSLNEQIIAALGEDLHNHSFSSESCYSYQPSPFDPNRTSNSGDARGGGVLVVDRPSKMIKNNSWSSCSADHVSVHDVASSSPSFLSFGNQQGSPTGPRQLYSNPIGGGSAFKPKDEMDFLYSGHGSLVNHHQGYDSMVSGHESKKVSPINNRPPSTHTQDHIIAERKRREKLSQRFIALSAIIPGLKKMDKASVLGDAIKYVKQLQEKTKVLEEQTLKKTVESVVFVKKSQLSMEDDISLSNENFDGKSIEALPEIEARLSDKNVLIRIHCEKRKGVLVKALGEIEKFHLTVINTSVMPFGGFVYDITVIAQMDEEFSMTVKELVKALYSAFIQFM</sequence>
<dbReference type="SUPFAM" id="SSF47459">
    <property type="entry name" value="HLH, helix-loop-helix DNA-binding domain"/>
    <property type="match status" value="1"/>
</dbReference>
<proteinExistence type="inferred from homology"/>
<dbReference type="SMART" id="SM00353">
    <property type="entry name" value="HLH"/>
    <property type="match status" value="1"/>
</dbReference>
<dbReference type="AlphaFoldDB" id="A0AAV9BHM3"/>
<dbReference type="GO" id="GO:0005634">
    <property type="term" value="C:nucleus"/>
    <property type="evidence" value="ECO:0007669"/>
    <property type="project" value="UniProtKB-SubCell"/>
</dbReference>
<organism evidence="8 9">
    <name type="scientific">Acorus gramineus</name>
    <name type="common">Dwarf sweet flag</name>
    <dbReference type="NCBI Taxonomy" id="55184"/>
    <lineage>
        <taxon>Eukaryota</taxon>
        <taxon>Viridiplantae</taxon>
        <taxon>Streptophyta</taxon>
        <taxon>Embryophyta</taxon>
        <taxon>Tracheophyta</taxon>
        <taxon>Spermatophyta</taxon>
        <taxon>Magnoliopsida</taxon>
        <taxon>Liliopsida</taxon>
        <taxon>Acoraceae</taxon>
        <taxon>Acorus</taxon>
    </lineage>
</organism>
<keyword evidence="3" id="KW-0805">Transcription regulation</keyword>
<feature type="domain" description="BHLH" evidence="7">
    <location>
        <begin position="181"/>
        <end position="230"/>
    </location>
</feature>
<evidence type="ECO:0000256" key="6">
    <source>
        <dbReference type="SAM" id="MobiDB-lite"/>
    </source>
</evidence>
<feature type="compositionally biased region" description="Polar residues" evidence="6">
    <location>
        <begin position="51"/>
        <end position="67"/>
    </location>
</feature>
<evidence type="ECO:0000259" key="7">
    <source>
        <dbReference type="PROSITE" id="PS50888"/>
    </source>
</evidence>
<dbReference type="InterPro" id="IPR036638">
    <property type="entry name" value="HLH_DNA-bd_sf"/>
</dbReference>
<dbReference type="InterPro" id="IPR054502">
    <property type="entry name" value="bHLH-TF_ACT-like_plant"/>
</dbReference>
<keyword evidence="9" id="KW-1185">Reference proteome</keyword>
<evidence type="ECO:0000256" key="5">
    <source>
        <dbReference type="ARBA" id="ARBA00023242"/>
    </source>
</evidence>
<dbReference type="CDD" id="cd11452">
    <property type="entry name" value="bHLH_AtNAI1_like"/>
    <property type="match status" value="1"/>
</dbReference>
<dbReference type="PANTHER" id="PTHR45959">
    <property type="entry name" value="BHLH TRANSCRIPTION FACTOR"/>
    <property type="match status" value="1"/>
</dbReference>
<dbReference type="GO" id="GO:0046983">
    <property type="term" value="F:protein dimerization activity"/>
    <property type="evidence" value="ECO:0007669"/>
    <property type="project" value="InterPro"/>
</dbReference>
<reference evidence="8" key="2">
    <citation type="submission" date="2023-06" db="EMBL/GenBank/DDBJ databases">
        <authorList>
            <person name="Ma L."/>
            <person name="Liu K.-W."/>
            <person name="Li Z."/>
            <person name="Hsiao Y.-Y."/>
            <person name="Qi Y."/>
            <person name="Fu T."/>
            <person name="Tang G."/>
            <person name="Zhang D."/>
            <person name="Sun W.-H."/>
            <person name="Liu D.-K."/>
            <person name="Li Y."/>
            <person name="Chen G.-Z."/>
            <person name="Liu X.-D."/>
            <person name="Liao X.-Y."/>
            <person name="Jiang Y.-T."/>
            <person name="Yu X."/>
            <person name="Hao Y."/>
            <person name="Huang J."/>
            <person name="Zhao X.-W."/>
            <person name="Ke S."/>
            <person name="Chen Y.-Y."/>
            <person name="Wu W.-L."/>
            <person name="Hsu J.-L."/>
            <person name="Lin Y.-F."/>
            <person name="Huang M.-D."/>
            <person name="Li C.-Y."/>
            <person name="Huang L."/>
            <person name="Wang Z.-W."/>
            <person name="Zhao X."/>
            <person name="Zhong W.-Y."/>
            <person name="Peng D.-H."/>
            <person name="Ahmad S."/>
            <person name="Lan S."/>
            <person name="Zhang J.-S."/>
            <person name="Tsai W.-C."/>
            <person name="Van De Peer Y."/>
            <person name="Liu Z.-J."/>
        </authorList>
    </citation>
    <scope>NUCLEOTIDE SEQUENCE</scope>
    <source>
        <strain evidence="8">SCP</strain>
        <tissue evidence="8">Leaves</tissue>
    </source>
</reference>
<reference evidence="8" key="1">
    <citation type="journal article" date="2023" name="Nat. Commun.">
        <title>Diploid and tetraploid genomes of Acorus and the evolution of monocots.</title>
        <authorList>
            <person name="Ma L."/>
            <person name="Liu K.W."/>
            <person name="Li Z."/>
            <person name="Hsiao Y.Y."/>
            <person name="Qi Y."/>
            <person name="Fu T."/>
            <person name="Tang G.D."/>
            <person name="Zhang D."/>
            <person name="Sun W.H."/>
            <person name="Liu D.K."/>
            <person name="Li Y."/>
            <person name="Chen G.Z."/>
            <person name="Liu X.D."/>
            <person name="Liao X.Y."/>
            <person name="Jiang Y.T."/>
            <person name="Yu X."/>
            <person name="Hao Y."/>
            <person name="Huang J."/>
            <person name="Zhao X.W."/>
            <person name="Ke S."/>
            <person name="Chen Y.Y."/>
            <person name="Wu W.L."/>
            <person name="Hsu J.L."/>
            <person name="Lin Y.F."/>
            <person name="Huang M.D."/>
            <person name="Li C.Y."/>
            <person name="Huang L."/>
            <person name="Wang Z.W."/>
            <person name="Zhao X."/>
            <person name="Zhong W.Y."/>
            <person name="Peng D.H."/>
            <person name="Ahmad S."/>
            <person name="Lan S."/>
            <person name="Zhang J.S."/>
            <person name="Tsai W.C."/>
            <person name="Van de Peer Y."/>
            <person name="Liu Z.J."/>
        </authorList>
    </citation>
    <scope>NUCLEOTIDE SEQUENCE</scope>
    <source>
        <strain evidence="8">SCP</strain>
    </source>
</reference>